<evidence type="ECO:0000259" key="7">
    <source>
        <dbReference type="PROSITE" id="PS50922"/>
    </source>
</evidence>
<dbReference type="InterPro" id="IPR006634">
    <property type="entry name" value="TLC-dom"/>
</dbReference>
<evidence type="ECO:0000256" key="6">
    <source>
        <dbReference type="SAM" id="Phobius"/>
    </source>
</evidence>
<dbReference type="AlphaFoldDB" id="X6N5Y8"/>
<evidence type="ECO:0000313" key="8">
    <source>
        <dbReference type="EMBL" id="ETO21401.1"/>
    </source>
</evidence>
<feature type="transmembrane region" description="Helical" evidence="6">
    <location>
        <begin position="82"/>
        <end position="101"/>
    </location>
</feature>
<evidence type="ECO:0000256" key="3">
    <source>
        <dbReference type="ARBA" id="ARBA00022989"/>
    </source>
</evidence>
<dbReference type="GO" id="GO:0055088">
    <property type="term" value="P:lipid homeostasis"/>
    <property type="evidence" value="ECO:0007669"/>
    <property type="project" value="TreeGrafter"/>
</dbReference>
<dbReference type="PROSITE" id="PS50922">
    <property type="entry name" value="TLC"/>
    <property type="match status" value="1"/>
</dbReference>
<keyword evidence="3 6" id="KW-1133">Transmembrane helix</keyword>
<dbReference type="OrthoDB" id="10266980at2759"/>
<dbReference type="PANTHER" id="PTHR13439">
    <property type="entry name" value="CT120 PROTEIN"/>
    <property type="match status" value="1"/>
</dbReference>
<organism evidence="8 9">
    <name type="scientific">Reticulomyxa filosa</name>
    <dbReference type="NCBI Taxonomy" id="46433"/>
    <lineage>
        <taxon>Eukaryota</taxon>
        <taxon>Sar</taxon>
        <taxon>Rhizaria</taxon>
        <taxon>Retaria</taxon>
        <taxon>Foraminifera</taxon>
        <taxon>Monothalamids</taxon>
        <taxon>Reticulomyxidae</taxon>
        <taxon>Reticulomyxa</taxon>
    </lineage>
</organism>
<feature type="transmembrane region" description="Helical" evidence="6">
    <location>
        <begin position="17"/>
        <end position="41"/>
    </location>
</feature>
<dbReference type="Pfam" id="PF03798">
    <property type="entry name" value="TRAM_LAG1_CLN8"/>
    <property type="match status" value="1"/>
</dbReference>
<dbReference type="InterPro" id="IPR050846">
    <property type="entry name" value="TLCD"/>
</dbReference>
<feature type="transmembrane region" description="Helical" evidence="6">
    <location>
        <begin position="48"/>
        <end position="70"/>
    </location>
</feature>
<keyword evidence="9" id="KW-1185">Reference proteome</keyword>
<comment type="caution">
    <text evidence="8">The sequence shown here is derived from an EMBL/GenBank/DDBJ whole genome shotgun (WGS) entry which is preliminary data.</text>
</comment>
<dbReference type="Proteomes" id="UP000023152">
    <property type="component" value="Unassembled WGS sequence"/>
</dbReference>
<protein>
    <recommendedName>
        <fullName evidence="7">TLC domain-containing protein</fullName>
    </recommendedName>
</protein>
<evidence type="ECO:0000256" key="2">
    <source>
        <dbReference type="ARBA" id="ARBA00022692"/>
    </source>
</evidence>
<evidence type="ECO:0000313" key="9">
    <source>
        <dbReference type="Proteomes" id="UP000023152"/>
    </source>
</evidence>
<accession>X6N5Y8</accession>
<dbReference type="PANTHER" id="PTHR13439:SF0">
    <property type="entry name" value="TOPOISOMERASE I DAMAGE AFFECTED PROTEIN 4"/>
    <property type="match status" value="1"/>
</dbReference>
<proteinExistence type="predicted"/>
<evidence type="ECO:0000256" key="5">
    <source>
        <dbReference type="PROSITE-ProRule" id="PRU00205"/>
    </source>
</evidence>
<evidence type="ECO:0000256" key="1">
    <source>
        <dbReference type="ARBA" id="ARBA00004141"/>
    </source>
</evidence>
<dbReference type="GO" id="GO:0005783">
    <property type="term" value="C:endoplasmic reticulum"/>
    <property type="evidence" value="ECO:0007669"/>
    <property type="project" value="TreeGrafter"/>
</dbReference>
<evidence type="ECO:0000256" key="4">
    <source>
        <dbReference type="ARBA" id="ARBA00023136"/>
    </source>
</evidence>
<comment type="subcellular location">
    <subcellularLocation>
        <location evidence="1">Membrane</location>
        <topology evidence="1">Multi-pass membrane protein</topology>
    </subcellularLocation>
</comment>
<sequence>VFCISYGYFVYDLYKNIFHHGGAAFIAHGIFCIIIYSVFTFQPCGQRLGIACLLFEGSTVWLHTYAFLYYNGYVRLAGYVRLIFAMAFFVIRIIFGLYITVEGFDVLVFRKIFWKVDVSCCQTWPVSIGLFLNILFHLLNFHWFGKIVEKALESVKSGQNIATLEKGKELDFDKYRNAALKQGKLE</sequence>
<feature type="non-terminal residue" evidence="8">
    <location>
        <position position="1"/>
    </location>
</feature>
<keyword evidence="4 5" id="KW-0472">Membrane</keyword>
<feature type="domain" description="TLC" evidence="7">
    <location>
        <begin position="1"/>
        <end position="156"/>
    </location>
</feature>
<gene>
    <name evidence="8" type="ORF">RFI_15804</name>
</gene>
<dbReference type="GO" id="GO:0016020">
    <property type="term" value="C:membrane"/>
    <property type="evidence" value="ECO:0007669"/>
    <property type="project" value="UniProtKB-SubCell"/>
</dbReference>
<name>X6N5Y8_RETFI</name>
<reference evidence="8 9" key="1">
    <citation type="journal article" date="2013" name="Curr. Biol.">
        <title>The Genome of the Foraminiferan Reticulomyxa filosa.</title>
        <authorList>
            <person name="Glockner G."/>
            <person name="Hulsmann N."/>
            <person name="Schleicher M."/>
            <person name="Noegel A.A."/>
            <person name="Eichinger L."/>
            <person name="Gallinger C."/>
            <person name="Pawlowski J."/>
            <person name="Sierra R."/>
            <person name="Euteneuer U."/>
            <person name="Pillet L."/>
            <person name="Moustafa A."/>
            <person name="Platzer M."/>
            <person name="Groth M."/>
            <person name="Szafranski K."/>
            <person name="Schliwa M."/>
        </authorList>
    </citation>
    <scope>NUCLEOTIDE SEQUENCE [LARGE SCALE GENOMIC DNA]</scope>
</reference>
<dbReference type="EMBL" id="ASPP01011663">
    <property type="protein sequence ID" value="ETO21401.1"/>
    <property type="molecule type" value="Genomic_DNA"/>
</dbReference>
<keyword evidence="2 5" id="KW-0812">Transmembrane</keyword>